<gene>
    <name evidence="6" type="ORF">GO755_40425</name>
</gene>
<dbReference type="InterPro" id="IPR013762">
    <property type="entry name" value="Integrase-like_cat_sf"/>
</dbReference>
<dbReference type="PROSITE" id="PS51898">
    <property type="entry name" value="TYR_RECOMBINASE"/>
    <property type="match status" value="1"/>
</dbReference>
<dbReference type="PANTHER" id="PTHR30349:SF64">
    <property type="entry name" value="PROPHAGE INTEGRASE INTD-RELATED"/>
    <property type="match status" value="1"/>
</dbReference>
<evidence type="ECO:0000256" key="1">
    <source>
        <dbReference type="ARBA" id="ARBA00008857"/>
    </source>
</evidence>
<name>A0A7K1SRC9_9BACT</name>
<evidence type="ECO:0000313" key="6">
    <source>
        <dbReference type="EMBL" id="MVM36339.1"/>
    </source>
</evidence>
<keyword evidence="7" id="KW-1185">Reference proteome</keyword>
<comment type="similarity">
    <text evidence="1">Belongs to the 'phage' integrase family.</text>
</comment>
<evidence type="ECO:0000256" key="2">
    <source>
        <dbReference type="ARBA" id="ARBA00023125"/>
    </source>
</evidence>
<feature type="domain" description="Tyr recombinase" evidence="5">
    <location>
        <begin position="232"/>
        <end position="434"/>
    </location>
</feature>
<comment type="caution">
    <text evidence="6">The sequence shown here is derived from an EMBL/GenBank/DDBJ whole genome shotgun (WGS) entry which is preliminary data.</text>
</comment>
<dbReference type="Pfam" id="PF00589">
    <property type="entry name" value="Phage_integrase"/>
    <property type="match status" value="1"/>
</dbReference>
<keyword evidence="2" id="KW-0238">DNA-binding</keyword>
<proteinExistence type="inferred from homology"/>
<evidence type="ECO:0000256" key="3">
    <source>
        <dbReference type="ARBA" id="ARBA00023172"/>
    </source>
</evidence>
<dbReference type="InterPro" id="IPR011010">
    <property type="entry name" value="DNA_brk_join_enz"/>
</dbReference>
<sequence>MPRSSDSPVTYFPRDPKAKKPTPITCAIRFDNQRMNIGTGFKVMPTHWNDTKQRVKNVVDAIDKGQINGFLDRLEKEIAAIIIDLKAKQVAVTTEIVKQRINNYLNPVVEVEKPKTLLDFVQWYIDTCPTRLVRGSKARTGRFISPDTIRRYQTTLNGLKAFSKTYPRPLLFDNIDAAFYKAFTAWLVGKDYATNNVSKYIENVKGFMSAAVDEGFTTNMAYRKFANLREDAENIYLTEAELQRIFELDLSKQAVGMTVVRDLFIFAAWTGLRFSDFSTLQPEHIKTDEAGNQYLELRQRKTGGRVQIPIVHEAVTQLLAKYKNQLPTGISNQRTNDYLKEICQLAEINERILKHVTKGGKAVVKTSEGWGKMSPGVEKWTLVTSHTARRSFATNMFKRGMPTVLIMKLTGHKKESEFLKYIKIDAAETLDLMRQYLGQKPVLKIVV</sequence>
<dbReference type="GO" id="GO:0006310">
    <property type="term" value="P:DNA recombination"/>
    <property type="evidence" value="ECO:0007669"/>
    <property type="project" value="UniProtKB-KW"/>
</dbReference>
<feature type="region of interest" description="Disordered" evidence="4">
    <location>
        <begin position="1"/>
        <end position="20"/>
    </location>
</feature>
<organism evidence="6 7">
    <name type="scientific">Spirosoma arboris</name>
    <dbReference type="NCBI Taxonomy" id="2682092"/>
    <lineage>
        <taxon>Bacteria</taxon>
        <taxon>Pseudomonadati</taxon>
        <taxon>Bacteroidota</taxon>
        <taxon>Cytophagia</taxon>
        <taxon>Cytophagales</taxon>
        <taxon>Cytophagaceae</taxon>
        <taxon>Spirosoma</taxon>
    </lineage>
</organism>
<dbReference type="Pfam" id="PF17293">
    <property type="entry name" value="Arm-DNA-bind_5"/>
    <property type="match status" value="1"/>
</dbReference>
<evidence type="ECO:0000256" key="4">
    <source>
        <dbReference type="SAM" id="MobiDB-lite"/>
    </source>
</evidence>
<dbReference type="RefSeq" id="WP_157591133.1">
    <property type="nucleotide sequence ID" value="NZ_WPIN01000041.1"/>
</dbReference>
<dbReference type="Pfam" id="PF13102">
    <property type="entry name" value="Phage_int_SAM_5"/>
    <property type="match status" value="1"/>
</dbReference>
<dbReference type="AlphaFoldDB" id="A0A7K1SRC9"/>
<dbReference type="PANTHER" id="PTHR30349">
    <property type="entry name" value="PHAGE INTEGRASE-RELATED"/>
    <property type="match status" value="1"/>
</dbReference>
<dbReference type="GO" id="GO:0003677">
    <property type="term" value="F:DNA binding"/>
    <property type="evidence" value="ECO:0007669"/>
    <property type="project" value="UniProtKB-KW"/>
</dbReference>
<evidence type="ECO:0000313" key="7">
    <source>
        <dbReference type="Proteomes" id="UP000436006"/>
    </source>
</evidence>
<reference evidence="6 7" key="1">
    <citation type="submission" date="2019-12" db="EMBL/GenBank/DDBJ databases">
        <title>Spirosoma sp. HMF4905 genome sequencing and assembly.</title>
        <authorList>
            <person name="Kang H."/>
            <person name="Cha I."/>
            <person name="Kim H."/>
            <person name="Joh K."/>
        </authorList>
    </citation>
    <scope>NUCLEOTIDE SEQUENCE [LARGE SCALE GENOMIC DNA]</scope>
    <source>
        <strain evidence="6 7">HMF4905</strain>
    </source>
</reference>
<accession>A0A7K1SRC9</accession>
<dbReference type="EMBL" id="WPIN01000041">
    <property type="protein sequence ID" value="MVM36339.1"/>
    <property type="molecule type" value="Genomic_DNA"/>
</dbReference>
<dbReference type="GO" id="GO:0015074">
    <property type="term" value="P:DNA integration"/>
    <property type="evidence" value="ECO:0007669"/>
    <property type="project" value="InterPro"/>
</dbReference>
<dbReference type="Gene3D" id="1.10.150.130">
    <property type="match status" value="1"/>
</dbReference>
<dbReference type="InterPro" id="IPR010998">
    <property type="entry name" value="Integrase_recombinase_N"/>
</dbReference>
<dbReference type="InterPro" id="IPR035386">
    <property type="entry name" value="Arm-DNA-bind_5"/>
</dbReference>
<dbReference type="CDD" id="cd01185">
    <property type="entry name" value="INTN1_C_like"/>
    <property type="match status" value="1"/>
</dbReference>
<dbReference type="InterPro" id="IPR050090">
    <property type="entry name" value="Tyrosine_recombinase_XerCD"/>
</dbReference>
<dbReference type="SUPFAM" id="SSF56349">
    <property type="entry name" value="DNA breaking-rejoining enzymes"/>
    <property type="match status" value="1"/>
</dbReference>
<protein>
    <submittedName>
        <fullName evidence="6">Tyrosine-type recombinase/integrase</fullName>
    </submittedName>
</protein>
<dbReference type="Proteomes" id="UP000436006">
    <property type="component" value="Unassembled WGS sequence"/>
</dbReference>
<dbReference type="InterPro" id="IPR025269">
    <property type="entry name" value="SAM-like_dom"/>
</dbReference>
<evidence type="ECO:0000259" key="5">
    <source>
        <dbReference type="PROSITE" id="PS51898"/>
    </source>
</evidence>
<dbReference type="Gene3D" id="1.10.443.10">
    <property type="entry name" value="Intergrase catalytic core"/>
    <property type="match status" value="1"/>
</dbReference>
<dbReference type="InterPro" id="IPR002104">
    <property type="entry name" value="Integrase_catalytic"/>
</dbReference>
<keyword evidence="3" id="KW-0233">DNA recombination</keyword>